<evidence type="ECO:0000256" key="5">
    <source>
        <dbReference type="ARBA" id="ARBA00022741"/>
    </source>
</evidence>
<evidence type="ECO:0000256" key="6">
    <source>
        <dbReference type="ARBA" id="ARBA00022777"/>
    </source>
</evidence>
<comment type="catalytic activity">
    <reaction evidence="1">
        <text>6-hydroxymethyl-7,8-dihydropterin + ATP = (7,8-dihydropterin-6-yl)methyl diphosphate + AMP + H(+)</text>
        <dbReference type="Rhea" id="RHEA:11412"/>
        <dbReference type="ChEBI" id="CHEBI:15378"/>
        <dbReference type="ChEBI" id="CHEBI:30616"/>
        <dbReference type="ChEBI" id="CHEBI:44841"/>
        <dbReference type="ChEBI" id="CHEBI:72950"/>
        <dbReference type="ChEBI" id="CHEBI:456215"/>
        <dbReference type="EC" id="2.7.6.3"/>
    </reaction>
</comment>
<dbReference type="GO" id="GO:0003848">
    <property type="term" value="F:2-amino-4-hydroxy-6-hydroxymethyldihydropteridine diphosphokinase activity"/>
    <property type="evidence" value="ECO:0007669"/>
    <property type="project" value="UniProtKB-EC"/>
</dbReference>
<keyword evidence="5" id="KW-0547">Nucleotide-binding</keyword>
<name>A0ABS2P5S8_9BACI</name>
<gene>
    <name evidence="10" type="ORF">JOC95_004234</name>
</gene>
<organism evidence="10 11">
    <name type="scientific">Sutcliffiella tianshenii</name>
    <dbReference type="NCBI Taxonomy" id="1463404"/>
    <lineage>
        <taxon>Bacteria</taxon>
        <taxon>Bacillati</taxon>
        <taxon>Bacillota</taxon>
        <taxon>Bacilli</taxon>
        <taxon>Bacillales</taxon>
        <taxon>Bacillaceae</taxon>
        <taxon>Sutcliffiella</taxon>
    </lineage>
</organism>
<dbReference type="Gene3D" id="3.30.70.560">
    <property type="entry name" value="7,8-Dihydro-6-hydroxymethylpterin-pyrophosphokinase HPPK"/>
    <property type="match status" value="1"/>
</dbReference>
<evidence type="ECO:0000256" key="8">
    <source>
        <dbReference type="ARBA" id="ARBA00022909"/>
    </source>
</evidence>
<dbReference type="NCBIfam" id="TIGR01498">
    <property type="entry name" value="folK"/>
    <property type="match status" value="1"/>
</dbReference>
<evidence type="ECO:0000256" key="2">
    <source>
        <dbReference type="ARBA" id="ARBA00005051"/>
    </source>
</evidence>
<evidence type="ECO:0000313" key="11">
    <source>
        <dbReference type="Proteomes" id="UP000737402"/>
    </source>
</evidence>
<dbReference type="SUPFAM" id="SSF55083">
    <property type="entry name" value="6-hydroxymethyl-7,8-dihydropterin pyrophosphokinase, HPPK"/>
    <property type="match status" value="1"/>
</dbReference>
<dbReference type="Proteomes" id="UP000737402">
    <property type="component" value="Unassembled WGS sequence"/>
</dbReference>
<keyword evidence="4 10" id="KW-0808">Transferase</keyword>
<comment type="caution">
    <text evidence="10">The sequence shown here is derived from an EMBL/GenBank/DDBJ whole genome shotgun (WGS) entry which is preliminary data.</text>
</comment>
<sequence>MNTSYIALGSNQGDRAELLYRAIRKLEEDKEVDIERTSSIYETDPVGYTDQEKFLNMVIKVNTSYAPLELLKVLQEIEHFFGRERKIRWGPRTLDLDILLYNQENIENEELIIPHPRMWERAFVLVPLIEIADRAAIPKIIDEEALLELQDREGVQVWKPKNGEDVSVRFES</sequence>
<feature type="domain" description="7,8-dihydro-6-hydroxymethylpterin-pyrophosphokinase" evidence="9">
    <location>
        <begin position="88"/>
        <end position="99"/>
    </location>
</feature>
<dbReference type="InterPro" id="IPR035907">
    <property type="entry name" value="Hppk_sf"/>
</dbReference>
<keyword evidence="8" id="KW-0289">Folate biosynthesis</keyword>
<dbReference type="EC" id="2.7.6.3" evidence="3"/>
<evidence type="ECO:0000256" key="7">
    <source>
        <dbReference type="ARBA" id="ARBA00022840"/>
    </source>
</evidence>
<dbReference type="PANTHER" id="PTHR43071:SF1">
    <property type="entry name" value="2-AMINO-4-HYDROXY-6-HYDROXYMETHYLDIHYDROPTERIDINE PYROPHOSPHOKINASE"/>
    <property type="match status" value="1"/>
</dbReference>
<evidence type="ECO:0000256" key="3">
    <source>
        <dbReference type="ARBA" id="ARBA00013253"/>
    </source>
</evidence>
<dbReference type="PROSITE" id="PS00794">
    <property type="entry name" value="HPPK"/>
    <property type="match status" value="1"/>
</dbReference>
<dbReference type="Pfam" id="PF01288">
    <property type="entry name" value="HPPK"/>
    <property type="match status" value="1"/>
</dbReference>
<evidence type="ECO:0000259" key="9">
    <source>
        <dbReference type="PROSITE" id="PS00794"/>
    </source>
</evidence>
<keyword evidence="7" id="KW-0067">ATP-binding</keyword>
<proteinExistence type="predicted"/>
<dbReference type="EMBL" id="JAFBED010000017">
    <property type="protein sequence ID" value="MBM7622319.1"/>
    <property type="molecule type" value="Genomic_DNA"/>
</dbReference>
<dbReference type="CDD" id="cd00483">
    <property type="entry name" value="HPPK"/>
    <property type="match status" value="1"/>
</dbReference>
<comment type="pathway">
    <text evidence="2">Cofactor biosynthesis; tetrahydrofolate biosynthesis; 2-amino-4-hydroxy-6-hydroxymethyl-7,8-dihydropteridine diphosphate from 7,8-dihydroneopterin triphosphate: step 4/4.</text>
</comment>
<dbReference type="PANTHER" id="PTHR43071">
    <property type="entry name" value="2-AMINO-4-HYDROXY-6-HYDROXYMETHYLDIHYDROPTERIDINE PYROPHOSPHOKINASE"/>
    <property type="match status" value="1"/>
</dbReference>
<keyword evidence="11" id="KW-1185">Reference proteome</keyword>
<evidence type="ECO:0000256" key="4">
    <source>
        <dbReference type="ARBA" id="ARBA00022679"/>
    </source>
</evidence>
<accession>A0ABS2P5S8</accession>
<dbReference type="InterPro" id="IPR000550">
    <property type="entry name" value="Hppk"/>
</dbReference>
<protein>
    <recommendedName>
        <fullName evidence="3">2-amino-4-hydroxy-6-hydroxymethyldihydropteridine diphosphokinase</fullName>
        <ecNumber evidence="3">2.7.6.3</ecNumber>
    </recommendedName>
</protein>
<evidence type="ECO:0000313" key="10">
    <source>
        <dbReference type="EMBL" id="MBM7622319.1"/>
    </source>
</evidence>
<reference evidence="10 11" key="1">
    <citation type="submission" date="2021-01" db="EMBL/GenBank/DDBJ databases">
        <title>Genomic Encyclopedia of Type Strains, Phase IV (KMG-IV): sequencing the most valuable type-strain genomes for metagenomic binning, comparative biology and taxonomic classification.</title>
        <authorList>
            <person name="Goeker M."/>
        </authorList>
    </citation>
    <scope>NUCLEOTIDE SEQUENCE [LARGE SCALE GENOMIC DNA]</scope>
    <source>
        <strain evidence="10 11">DSM 25879</strain>
    </source>
</reference>
<keyword evidence="6" id="KW-0418">Kinase</keyword>
<evidence type="ECO:0000256" key="1">
    <source>
        <dbReference type="ARBA" id="ARBA00000198"/>
    </source>
</evidence>